<name>A0ACC1H9P7_9FUNG</name>
<keyword evidence="2" id="KW-1185">Reference proteome</keyword>
<evidence type="ECO:0000313" key="1">
    <source>
        <dbReference type="EMBL" id="KAJ1670741.1"/>
    </source>
</evidence>
<reference evidence="1" key="1">
    <citation type="submission" date="2022-06" db="EMBL/GenBank/DDBJ databases">
        <title>Phylogenomic reconstructions and comparative analyses of Kickxellomycotina fungi.</title>
        <authorList>
            <person name="Reynolds N.K."/>
            <person name="Stajich J.E."/>
            <person name="Barry K."/>
            <person name="Grigoriev I.V."/>
            <person name="Crous P."/>
            <person name="Smith M.E."/>
        </authorList>
    </citation>
    <scope>NUCLEOTIDE SEQUENCE</scope>
    <source>
        <strain evidence="1">RSA 2271</strain>
    </source>
</reference>
<evidence type="ECO:0000313" key="2">
    <source>
        <dbReference type="Proteomes" id="UP001145114"/>
    </source>
</evidence>
<dbReference type="EMBL" id="JAMZIH010009102">
    <property type="protein sequence ID" value="KAJ1670741.1"/>
    <property type="molecule type" value="Genomic_DNA"/>
</dbReference>
<proteinExistence type="predicted"/>
<comment type="caution">
    <text evidence="1">The sequence shown here is derived from an EMBL/GenBank/DDBJ whole genome shotgun (WGS) entry which is preliminary data.</text>
</comment>
<sequence>YDDYAEVPELQYVVDGHPNVFTALEQIGRLAATFALDQPLLPRIHWEGLSTTSLMVDGRRLTLGDVSKAAQYAIKVAECKLRSALLGYGSQLDQMIPQGLVDMLDNTQPGYSFVEDPRNASLRALPRDLMDHIARDPALRARFYDSVTGQPKQQEV</sequence>
<feature type="non-terminal residue" evidence="1">
    <location>
        <position position="1"/>
    </location>
</feature>
<organism evidence="1 2">
    <name type="scientific">Spiromyces aspiralis</name>
    <dbReference type="NCBI Taxonomy" id="68401"/>
    <lineage>
        <taxon>Eukaryota</taxon>
        <taxon>Fungi</taxon>
        <taxon>Fungi incertae sedis</taxon>
        <taxon>Zoopagomycota</taxon>
        <taxon>Kickxellomycotina</taxon>
        <taxon>Kickxellomycetes</taxon>
        <taxon>Kickxellales</taxon>
        <taxon>Kickxellaceae</taxon>
        <taxon>Spiromyces</taxon>
    </lineage>
</organism>
<dbReference type="Proteomes" id="UP001145114">
    <property type="component" value="Unassembled WGS sequence"/>
</dbReference>
<feature type="non-terminal residue" evidence="1">
    <location>
        <position position="156"/>
    </location>
</feature>
<gene>
    <name evidence="1" type="ORF">EV182_008025</name>
</gene>
<accession>A0ACC1H9P7</accession>
<protein>
    <submittedName>
        <fullName evidence="1">Uncharacterized protein</fullName>
    </submittedName>
</protein>